<dbReference type="KEGG" id="bmor:101736756"/>
<evidence type="ECO:0000313" key="12">
    <source>
        <dbReference type="Proteomes" id="UP000005204"/>
    </source>
</evidence>
<evidence type="ECO:0000256" key="2">
    <source>
        <dbReference type="ARBA" id="ARBA00009823"/>
    </source>
</evidence>
<sequence>MTRSQNKLKTKEQLNTPIAKRVENTWILLAKESLLQNKNFRFINLSHPATGKITKYCLEDVSNKIFEVVTYNEPHRSWFIGETVKSDPSMQILTPINPLFLILPKVKSQCTSKAVPLEDLLSDKGYDQIVNTVKDLEKIADRKGPVELKAYKYNEEKTYKWLEDRIRNLAKVLKEKNLHVTAGAVSATFVSSNLNNVEIEEEFYLKYAHGLLSEYLQEEFVQNLEKRLNFRPELIETIGMKRKSEINDLHENTKKIKLENSSLEEVVSESMSTQSFTENKKNKTLSAKEKARQKAASGMKTISSFFTKK</sequence>
<dbReference type="InterPro" id="IPR041195">
    <property type="entry name" value="Rnh202_N"/>
</dbReference>
<dbReference type="InterPro" id="IPR040456">
    <property type="entry name" value="RNase_H2_suB"/>
</dbReference>
<dbReference type="InterPro" id="IPR019024">
    <property type="entry name" value="RNase_H2_suB_wHTH"/>
</dbReference>
<keyword evidence="5" id="KW-0539">Nucleus</keyword>
<evidence type="ECO:0000259" key="9">
    <source>
        <dbReference type="Pfam" id="PF09468"/>
    </source>
</evidence>
<feature type="compositionally biased region" description="Polar residues" evidence="8">
    <location>
        <begin position="300"/>
        <end position="309"/>
    </location>
</feature>
<proteinExistence type="inferred from homology"/>
<dbReference type="RefSeq" id="XP_004924604.2">
    <property type="nucleotide sequence ID" value="XM_004924547.5"/>
</dbReference>
<comment type="similarity">
    <text evidence="2">Belongs to the RNase H2 subunit B family.</text>
</comment>
<comment type="subunit">
    <text evidence="3">The RNase H2 complex is a heterotrimer composed of the catalytic subunit RNASEH2A and the non-catalytic subunits RNASEH2B and RNASEH2C.</text>
</comment>
<dbReference type="Proteomes" id="UP000005204">
    <property type="component" value="Unassembled WGS sequence"/>
</dbReference>
<accession>A0A8R2AG88</accession>
<evidence type="ECO:0000313" key="11">
    <source>
        <dbReference type="EnsemblMetazoa" id="XP_004924604.2"/>
    </source>
</evidence>
<dbReference type="GO" id="GO:0005654">
    <property type="term" value="C:nucleoplasm"/>
    <property type="evidence" value="ECO:0007669"/>
    <property type="project" value="TreeGrafter"/>
</dbReference>
<dbReference type="PANTHER" id="PTHR13383:SF11">
    <property type="entry name" value="RIBONUCLEASE H2 SUBUNIT B"/>
    <property type="match status" value="1"/>
</dbReference>
<dbReference type="Pfam" id="PF09468">
    <property type="entry name" value="RNase_H2-Ydr279"/>
    <property type="match status" value="1"/>
</dbReference>
<feature type="domain" description="Rnh202 triple barrel" evidence="10">
    <location>
        <begin position="37"/>
        <end position="97"/>
    </location>
</feature>
<keyword evidence="12" id="KW-1185">Reference proteome</keyword>
<evidence type="ECO:0000256" key="8">
    <source>
        <dbReference type="SAM" id="MobiDB-lite"/>
    </source>
</evidence>
<dbReference type="EnsemblMetazoa" id="XM_004924547.4">
    <property type="protein sequence ID" value="XP_004924604.2"/>
    <property type="gene ID" value="LOC101736756"/>
</dbReference>
<evidence type="ECO:0000256" key="6">
    <source>
        <dbReference type="ARBA" id="ARBA00024778"/>
    </source>
</evidence>
<comment type="function">
    <text evidence="6">Non catalytic subunit of RNase H2, an endonuclease that specifically degrades the RNA of RNA:DNA hybrids. Participates in DNA replication, possibly by mediating the removal of lagging-strand Okazaki fragment RNA primers during DNA replication. Mediates the excision of single ribonucleotides from DNA:RNA duplexes.</text>
</comment>
<name>A0A8R2AG88_BOMMO</name>
<feature type="compositionally biased region" description="Basic and acidic residues" evidence="8">
    <location>
        <begin position="278"/>
        <end position="292"/>
    </location>
</feature>
<feature type="domain" description="Ribonuclease H2 subunit B wHTH" evidence="9">
    <location>
        <begin position="113"/>
        <end position="224"/>
    </location>
</feature>
<dbReference type="GO" id="GO:0032299">
    <property type="term" value="C:ribonuclease H2 complex"/>
    <property type="evidence" value="ECO:0007669"/>
    <property type="project" value="InterPro"/>
</dbReference>
<dbReference type="AlphaFoldDB" id="A0A8R2AG88"/>
<evidence type="ECO:0000259" key="10">
    <source>
        <dbReference type="Pfam" id="PF17745"/>
    </source>
</evidence>
<comment type="subcellular location">
    <subcellularLocation>
        <location evidence="1">Nucleus</location>
    </subcellularLocation>
</comment>
<dbReference type="PANTHER" id="PTHR13383">
    <property type="entry name" value="RIBONUCLEASE H2 SUBUNIT B"/>
    <property type="match status" value="1"/>
</dbReference>
<evidence type="ECO:0000256" key="3">
    <source>
        <dbReference type="ARBA" id="ARBA00011277"/>
    </source>
</evidence>
<dbReference type="SMR" id="A0A8R2AG88"/>
<protein>
    <recommendedName>
        <fullName evidence="4">Ribonuclease H2 subunit B</fullName>
    </recommendedName>
    <alternativeName>
        <fullName evidence="7">Ribonuclease HI subunit B</fullName>
    </alternativeName>
</protein>
<organism evidence="11 12">
    <name type="scientific">Bombyx mori</name>
    <name type="common">Silk moth</name>
    <dbReference type="NCBI Taxonomy" id="7091"/>
    <lineage>
        <taxon>Eukaryota</taxon>
        <taxon>Metazoa</taxon>
        <taxon>Ecdysozoa</taxon>
        <taxon>Arthropoda</taxon>
        <taxon>Hexapoda</taxon>
        <taxon>Insecta</taxon>
        <taxon>Pterygota</taxon>
        <taxon>Neoptera</taxon>
        <taxon>Endopterygota</taxon>
        <taxon>Lepidoptera</taxon>
        <taxon>Glossata</taxon>
        <taxon>Ditrysia</taxon>
        <taxon>Bombycoidea</taxon>
        <taxon>Bombycidae</taxon>
        <taxon>Bombycinae</taxon>
        <taxon>Bombyx</taxon>
    </lineage>
</organism>
<dbReference type="Gene3D" id="1.10.20.120">
    <property type="match status" value="1"/>
</dbReference>
<feature type="region of interest" description="Disordered" evidence="8">
    <location>
        <begin position="269"/>
        <end position="309"/>
    </location>
</feature>
<dbReference type="Gene3D" id="2.20.25.530">
    <property type="match status" value="1"/>
</dbReference>
<dbReference type="Pfam" id="PF17745">
    <property type="entry name" value="Ydr279_N"/>
    <property type="match status" value="1"/>
</dbReference>
<reference evidence="12" key="1">
    <citation type="journal article" date="2008" name="Insect Biochem. Mol. Biol.">
        <title>The genome of a lepidopteran model insect, the silkworm Bombyx mori.</title>
        <authorList>
            <consortium name="International Silkworm Genome Consortium"/>
        </authorList>
    </citation>
    <scope>NUCLEOTIDE SEQUENCE [LARGE SCALE GENOMIC DNA]</scope>
    <source>
        <strain evidence="12">p50T</strain>
    </source>
</reference>
<dbReference type="GeneID" id="101736756"/>
<dbReference type="FunFam" id="1.10.20.120:FF:000002">
    <property type="entry name" value="Ribonuclease H2 subunit B"/>
    <property type="match status" value="1"/>
</dbReference>
<dbReference type="GO" id="GO:0006401">
    <property type="term" value="P:RNA catabolic process"/>
    <property type="evidence" value="ECO:0007669"/>
    <property type="project" value="TreeGrafter"/>
</dbReference>
<reference evidence="11" key="2">
    <citation type="submission" date="2022-06" db="UniProtKB">
        <authorList>
            <consortium name="EnsemblMetazoa"/>
        </authorList>
    </citation>
    <scope>IDENTIFICATION</scope>
    <source>
        <strain evidence="11">p50T (Dazao)</strain>
    </source>
</reference>
<evidence type="ECO:0000256" key="1">
    <source>
        <dbReference type="ARBA" id="ARBA00004123"/>
    </source>
</evidence>
<evidence type="ECO:0000256" key="4">
    <source>
        <dbReference type="ARBA" id="ARBA00019062"/>
    </source>
</evidence>
<evidence type="ECO:0000256" key="5">
    <source>
        <dbReference type="ARBA" id="ARBA00023242"/>
    </source>
</evidence>
<evidence type="ECO:0000256" key="7">
    <source>
        <dbReference type="ARBA" id="ARBA00033464"/>
    </source>
</evidence>